<feature type="transmembrane region" description="Helical" evidence="1">
    <location>
        <begin position="80"/>
        <end position="107"/>
    </location>
</feature>
<feature type="transmembrane region" description="Helical" evidence="1">
    <location>
        <begin position="202"/>
        <end position="222"/>
    </location>
</feature>
<feature type="transmembrane region" description="Helical" evidence="1">
    <location>
        <begin position="349"/>
        <end position="368"/>
    </location>
</feature>
<sequence>MSVNKKLVGIIVLFGIIYALVSLVNHYNFRTYALDLGLVNHAVYDYAHFRMHYSTLLLDAGPMNFLGAHFTLLPLLFSPLYWVFGSYTLLVVQIGAILFGGYGVYVYCQNRTRLTFAPFLVLMQFYLMWGIYSALSFDYHDNVVGAMFLPWFIHYFDRRKFLVAAGFFVLLLISKENMALWGIFIALACLWRYFPDKQARPVAAVLAIVALGYFLLVTEVWMPQLNTTHHLFAQLIRYQHLGNSTGAITWNLITHPQLLWQHLFFNTTGNPDYNYIKAELYGVLLLSGGISVFFRPWYLLMLVPIMAQKLLTHDFVLWGIGYQYSIEFAPVLALATFDTANRLNIKAQKRYLGLFLVLTLAATAVTLVKRKSKWFIKPLVQFQRPMHYRSLFDREKLHAALQTIPDQVPVSASSCLTPRLVEREKLYHFPVIRDAAYIVLVKTSEETYPLSPAAYQQKIQELRQNSLFKVLLEDEQLIIFRRIPETSAHK</sequence>
<keyword evidence="1" id="KW-0472">Membrane</keyword>
<dbReference type="Pfam" id="PF09852">
    <property type="entry name" value="DUF2079"/>
    <property type="match status" value="1"/>
</dbReference>
<evidence type="ECO:0000256" key="1">
    <source>
        <dbReference type="SAM" id="Phobius"/>
    </source>
</evidence>
<keyword evidence="1" id="KW-0812">Transmembrane</keyword>
<gene>
    <name evidence="2" type="ORF">AVDCRST_MAG95-235</name>
</gene>
<accession>A0A6J4H4R1</accession>
<feature type="transmembrane region" description="Helical" evidence="1">
    <location>
        <begin position="161"/>
        <end position="190"/>
    </location>
</feature>
<feature type="transmembrane region" description="Helical" evidence="1">
    <location>
        <begin position="315"/>
        <end position="337"/>
    </location>
</feature>
<keyword evidence="1" id="KW-1133">Transmembrane helix</keyword>
<organism evidence="2">
    <name type="scientific">uncultured Adhaeribacter sp</name>
    <dbReference type="NCBI Taxonomy" id="448109"/>
    <lineage>
        <taxon>Bacteria</taxon>
        <taxon>Pseudomonadati</taxon>
        <taxon>Bacteroidota</taxon>
        <taxon>Cytophagia</taxon>
        <taxon>Cytophagales</taxon>
        <taxon>Hymenobacteraceae</taxon>
        <taxon>Adhaeribacter</taxon>
        <taxon>environmental samples</taxon>
    </lineage>
</organism>
<evidence type="ECO:0008006" key="3">
    <source>
        <dbReference type="Google" id="ProtNLM"/>
    </source>
</evidence>
<proteinExistence type="predicted"/>
<protein>
    <recommendedName>
        <fullName evidence="3">DUF2079 domain-containing protein</fullName>
    </recommendedName>
</protein>
<name>A0A6J4H4R1_9BACT</name>
<reference evidence="2" key="1">
    <citation type="submission" date="2020-02" db="EMBL/GenBank/DDBJ databases">
        <authorList>
            <person name="Meier V. D."/>
        </authorList>
    </citation>
    <scope>NUCLEOTIDE SEQUENCE</scope>
    <source>
        <strain evidence="2">AVDCRST_MAG95</strain>
    </source>
</reference>
<feature type="transmembrane region" description="Helical" evidence="1">
    <location>
        <begin position="7"/>
        <end position="27"/>
    </location>
</feature>
<dbReference type="AlphaFoldDB" id="A0A6J4H4R1"/>
<feature type="transmembrane region" description="Helical" evidence="1">
    <location>
        <begin position="114"/>
        <end position="132"/>
    </location>
</feature>
<evidence type="ECO:0000313" key="2">
    <source>
        <dbReference type="EMBL" id="CAA9213867.1"/>
    </source>
</evidence>
<dbReference type="InterPro" id="IPR018650">
    <property type="entry name" value="STSV1_Orf64"/>
</dbReference>
<feature type="transmembrane region" description="Helical" evidence="1">
    <location>
        <begin position="280"/>
        <end position="303"/>
    </location>
</feature>
<dbReference type="EMBL" id="CADCTJ010000070">
    <property type="protein sequence ID" value="CAA9213867.1"/>
    <property type="molecule type" value="Genomic_DNA"/>
</dbReference>